<comment type="caution">
    <text evidence="1">The sequence shown here is derived from an EMBL/GenBank/DDBJ whole genome shotgun (WGS) entry which is preliminary data.</text>
</comment>
<reference evidence="1 2" key="1">
    <citation type="submission" date="2020-08" db="EMBL/GenBank/DDBJ databases">
        <title>Genomic Encyclopedia of Type Strains, Phase IV (KMG-IV): sequencing the most valuable type-strain genomes for metagenomic binning, comparative biology and taxonomic classification.</title>
        <authorList>
            <person name="Goeker M."/>
        </authorList>
    </citation>
    <scope>NUCLEOTIDE SEQUENCE [LARGE SCALE GENOMIC DNA]</scope>
    <source>
        <strain evidence="1 2">DSM 100211</strain>
    </source>
</reference>
<proteinExistence type="predicted"/>
<organism evidence="1 2">
    <name type="scientific">Mycoplana azooxidifex</name>
    <dbReference type="NCBI Taxonomy" id="1636188"/>
    <lineage>
        <taxon>Bacteria</taxon>
        <taxon>Pseudomonadati</taxon>
        <taxon>Pseudomonadota</taxon>
        <taxon>Alphaproteobacteria</taxon>
        <taxon>Hyphomicrobiales</taxon>
        <taxon>Rhizobiaceae</taxon>
        <taxon>Mycoplana</taxon>
    </lineage>
</organism>
<name>A0A7W6GLT9_9HYPH</name>
<evidence type="ECO:0000313" key="1">
    <source>
        <dbReference type="EMBL" id="MBB3979757.1"/>
    </source>
</evidence>
<dbReference type="RefSeq" id="WP_183807961.1">
    <property type="nucleotide sequence ID" value="NZ_JACIEE010000013.1"/>
</dbReference>
<sequence length="78" mass="8793">MEAGLDCLRCCANGMLDFLPADLTRDRRVYDLTPKFGSAKPSVIYFLLPDQTQQQEMFPSAAIHKDEIDEATTKKLRG</sequence>
<dbReference type="AlphaFoldDB" id="A0A7W6GLT9"/>
<gene>
    <name evidence="1" type="ORF">GGQ64_005002</name>
</gene>
<evidence type="ECO:0000313" key="2">
    <source>
        <dbReference type="Proteomes" id="UP000574761"/>
    </source>
</evidence>
<dbReference type="Proteomes" id="UP000574761">
    <property type="component" value="Unassembled WGS sequence"/>
</dbReference>
<dbReference type="EMBL" id="JACIEE010000013">
    <property type="protein sequence ID" value="MBB3979757.1"/>
    <property type="molecule type" value="Genomic_DNA"/>
</dbReference>
<protein>
    <submittedName>
        <fullName evidence="1">Uncharacterized protein</fullName>
    </submittedName>
</protein>
<accession>A0A7W6GLT9</accession>
<keyword evidence="2" id="KW-1185">Reference proteome</keyword>